<dbReference type="EMBL" id="CAMKVN010012999">
    <property type="protein sequence ID" value="CAI2195761.1"/>
    <property type="molecule type" value="Genomic_DNA"/>
</dbReference>
<feature type="non-terminal residue" evidence="1">
    <location>
        <position position="1"/>
    </location>
</feature>
<keyword evidence="2" id="KW-1185">Reference proteome</keyword>
<dbReference type="AlphaFoldDB" id="A0A9W4WYH2"/>
<accession>A0A9W4WYH2</accession>
<dbReference type="Proteomes" id="UP001153678">
    <property type="component" value="Unassembled WGS sequence"/>
</dbReference>
<proteinExistence type="predicted"/>
<gene>
    <name evidence="1" type="ORF">FWILDA_LOCUS17238</name>
</gene>
<evidence type="ECO:0000313" key="1">
    <source>
        <dbReference type="EMBL" id="CAI2195761.1"/>
    </source>
</evidence>
<name>A0A9W4WYH2_9GLOM</name>
<feature type="non-terminal residue" evidence="1">
    <location>
        <position position="72"/>
    </location>
</feature>
<organism evidence="1 2">
    <name type="scientific">Funneliformis geosporum</name>
    <dbReference type="NCBI Taxonomy" id="1117311"/>
    <lineage>
        <taxon>Eukaryota</taxon>
        <taxon>Fungi</taxon>
        <taxon>Fungi incertae sedis</taxon>
        <taxon>Mucoromycota</taxon>
        <taxon>Glomeromycotina</taxon>
        <taxon>Glomeromycetes</taxon>
        <taxon>Glomerales</taxon>
        <taxon>Glomeraceae</taxon>
        <taxon>Funneliformis</taxon>
    </lineage>
</organism>
<comment type="caution">
    <text evidence="1">The sequence shown here is derived from an EMBL/GenBank/DDBJ whole genome shotgun (WGS) entry which is preliminary data.</text>
</comment>
<dbReference type="OrthoDB" id="2386668at2759"/>
<sequence length="72" mass="8658">PNKNNKNVQRFILRMRDRHTCEKTDIKQLIKKGLIPESYIYEIPKPGKQFEYIIVENESSERMGDKMEYPEV</sequence>
<protein>
    <submittedName>
        <fullName evidence="1">10372_t:CDS:1</fullName>
    </submittedName>
</protein>
<reference evidence="1" key="1">
    <citation type="submission" date="2022-08" db="EMBL/GenBank/DDBJ databases">
        <authorList>
            <person name="Kallberg Y."/>
            <person name="Tangrot J."/>
            <person name="Rosling A."/>
        </authorList>
    </citation>
    <scope>NUCLEOTIDE SEQUENCE</scope>
    <source>
        <strain evidence="1">Wild A</strain>
    </source>
</reference>
<evidence type="ECO:0000313" key="2">
    <source>
        <dbReference type="Proteomes" id="UP001153678"/>
    </source>
</evidence>